<dbReference type="InterPro" id="IPR021109">
    <property type="entry name" value="Peptidase_aspartic_dom_sf"/>
</dbReference>
<evidence type="ECO:0000313" key="2">
    <source>
        <dbReference type="Proteomes" id="UP001317532"/>
    </source>
</evidence>
<dbReference type="Gene3D" id="2.40.70.10">
    <property type="entry name" value="Acid Proteases"/>
    <property type="match status" value="1"/>
</dbReference>
<keyword evidence="2" id="KW-1185">Reference proteome</keyword>
<sequence length="484" mass="51871">MLLVLAAALATAALPPPERLRIVRTSSGAVRFVRLHATVAGAGVRGTETDLIDLATGRTVERIVAGPLSSGNGYDGTRSWGADATGMPIVNGNAEDRRDAAAWAHFFGRNGPERPAIRLLAARGPRIVLRVTYPRMTGPLDVTVDRRNGTIAEVIDRSGIDVAADRFSDYRRIRGTVLPFQTVTTTRTGVWIERVRSVDFPAHVADAAFAPPPPPRDATLDGVSTVPIALHNGIPVVVVRIAGVPLRMLFDSGGSNLMTSRTARRLGVQLVGDDKTGGIGPGLVAERYATVARMEIGRASMRSQPFAVVDDPSMHDADGTIGCEVLQRFAVRFDFARRTVSFARDAALLDPAGTEIPIRFSGCQPEIDGGFDAFDGPIAIDTGSAFGLDVMSPFTRAHRLVARYHASATERGLGIGGASFGYLATARTLRLGPVQVRNVPIKLNLERTGSFADPSQLGNVGTRVLGKFTTMFDYSTNRMWLMSR</sequence>
<evidence type="ECO:0000313" key="1">
    <source>
        <dbReference type="EMBL" id="BDE05179.1"/>
    </source>
</evidence>
<proteinExistence type="predicted"/>
<dbReference type="Pfam" id="PF13650">
    <property type="entry name" value="Asp_protease_2"/>
    <property type="match status" value="1"/>
</dbReference>
<organism evidence="1 2">
    <name type="scientific">Vulcanimicrobium alpinum</name>
    <dbReference type="NCBI Taxonomy" id="3016050"/>
    <lineage>
        <taxon>Bacteria</taxon>
        <taxon>Bacillati</taxon>
        <taxon>Vulcanimicrobiota</taxon>
        <taxon>Vulcanimicrobiia</taxon>
        <taxon>Vulcanimicrobiales</taxon>
        <taxon>Vulcanimicrobiaceae</taxon>
        <taxon>Vulcanimicrobium</taxon>
    </lineage>
</organism>
<dbReference type="CDD" id="cd05483">
    <property type="entry name" value="retropepsin_like_bacteria"/>
    <property type="match status" value="1"/>
</dbReference>
<dbReference type="Proteomes" id="UP001317532">
    <property type="component" value="Chromosome"/>
</dbReference>
<reference evidence="1 2" key="1">
    <citation type="journal article" date="2022" name="ISME Commun">
        <title>Vulcanimicrobium alpinus gen. nov. sp. nov., the first cultivated representative of the candidate phylum 'Eremiobacterota', is a metabolically versatile aerobic anoxygenic phototroph.</title>
        <authorList>
            <person name="Yabe S."/>
            <person name="Muto K."/>
            <person name="Abe K."/>
            <person name="Yokota A."/>
            <person name="Staudigel H."/>
            <person name="Tebo B.M."/>
        </authorList>
    </citation>
    <scope>NUCLEOTIDE SEQUENCE [LARGE SCALE GENOMIC DNA]</scope>
    <source>
        <strain evidence="1 2">WC8-2</strain>
    </source>
</reference>
<dbReference type="AlphaFoldDB" id="A0AAN1XT30"/>
<accession>A0AAN1XT30</accession>
<name>A0AAN1XT30_UNVUL</name>
<dbReference type="KEGG" id="vab:WPS_04550"/>
<protein>
    <recommendedName>
        <fullName evidence="3">Peptidase A2 domain-containing protein</fullName>
    </recommendedName>
</protein>
<dbReference type="SUPFAM" id="SSF50630">
    <property type="entry name" value="Acid proteases"/>
    <property type="match status" value="1"/>
</dbReference>
<dbReference type="InterPro" id="IPR034122">
    <property type="entry name" value="Retropepsin-like_bacterial"/>
</dbReference>
<dbReference type="EMBL" id="AP025523">
    <property type="protein sequence ID" value="BDE05179.1"/>
    <property type="molecule type" value="Genomic_DNA"/>
</dbReference>
<gene>
    <name evidence="1" type="ORF">WPS_04550</name>
</gene>
<evidence type="ECO:0008006" key="3">
    <source>
        <dbReference type="Google" id="ProtNLM"/>
    </source>
</evidence>